<protein>
    <submittedName>
        <fullName evidence="5">Regulatory protein MerR</fullName>
    </submittedName>
</protein>
<comment type="caution">
    <text evidence="5">The sequence shown here is derived from an EMBL/GenBank/DDBJ whole genome shotgun (WGS) entry which is preliminary data.</text>
</comment>
<keyword evidence="1" id="KW-0805">Transcription regulation</keyword>
<dbReference type="OrthoDB" id="9806513at2"/>
<dbReference type="GO" id="GO:0003700">
    <property type="term" value="F:DNA-binding transcription factor activity"/>
    <property type="evidence" value="ECO:0007669"/>
    <property type="project" value="InterPro"/>
</dbReference>
<dbReference type="InterPro" id="IPR000551">
    <property type="entry name" value="MerR-type_HTH_dom"/>
</dbReference>
<evidence type="ECO:0000313" key="6">
    <source>
        <dbReference type="Proteomes" id="UP000051576"/>
    </source>
</evidence>
<feature type="domain" description="HTH merR-type" evidence="4">
    <location>
        <begin position="28"/>
        <end position="98"/>
    </location>
</feature>
<reference evidence="5 6" key="1">
    <citation type="journal article" date="2015" name="Genome Announc.">
        <title>Expanding the biotechnology potential of lactobacilli through comparative genomics of 213 strains and associated genera.</title>
        <authorList>
            <person name="Sun Z."/>
            <person name="Harris H.M."/>
            <person name="McCann A."/>
            <person name="Guo C."/>
            <person name="Argimon S."/>
            <person name="Zhang W."/>
            <person name="Yang X."/>
            <person name="Jeffery I.B."/>
            <person name="Cooney J.C."/>
            <person name="Kagawa T.F."/>
            <person name="Liu W."/>
            <person name="Song Y."/>
            <person name="Salvetti E."/>
            <person name="Wrobel A."/>
            <person name="Rasinkangas P."/>
            <person name="Parkhill J."/>
            <person name="Rea M.C."/>
            <person name="O'Sullivan O."/>
            <person name="Ritari J."/>
            <person name="Douillard F.P."/>
            <person name="Paul Ross R."/>
            <person name="Yang R."/>
            <person name="Briner A.E."/>
            <person name="Felis G.E."/>
            <person name="de Vos W.M."/>
            <person name="Barrangou R."/>
            <person name="Klaenhammer T.R."/>
            <person name="Caufield P.W."/>
            <person name="Cui Y."/>
            <person name="Zhang H."/>
            <person name="O'Toole P.W."/>
        </authorList>
    </citation>
    <scope>NUCLEOTIDE SEQUENCE [LARGE SCALE GENOMIC DNA]</scope>
    <source>
        <strain evidence="5 6">DSM 20605</strain>
    </source>
</reference>
<dbReference type="CDD" id="cd01105">
    <property type="entry name" value="HTH_GlnR-like"/>
    <property type="match status" value="1"/>
</dbReference>
<evidence type="ECO:0000313" key="5">
    <source>
        <dbReference type="EMBL" id="KRM89153.1"/>
    </source>
</evidence>
<dbReference type="RefSeq" id="WP_026049413.1">
    <property type="nucleotide sequence ID" value="NZ_AHYZ01000026.1"/>
</dbReference>
<name>A0A0R2CBI7_9LACO</name>
<dbReference type="PANTHER" id="PTHR30204:SF94">
    <property type="entry name" value="HEAVY METAL-DEPENDENT TRANSCRIPTIONAL REGULATOR HI_0293-RELATED"/>
    <property type="match status" value="1"/>
</dbReference>
<dbReference type="GO" id="GO:0003677">
    <property type="term" value="F:DNA binding"/>
    <property type="evidence" value="ECO:0007669"/>
    <property type="project" value="UniProtKB-KW"/>
</dbReference>
<dbReference type="Gene3D" id="1.10.1660.10">
    <property type="match status" value="1"/>
</dbReference>
<evidence type="ECO:0000256" key="2">
    <source>
        <dbReference type="ARBA" id="ARBA00023125"/>
    </source>
</evidence>
<dbReference type="eggNOG" id="COG0789">
    <property type="taxonomic scope" value="Bacteria"/>
</dbReference>
<dbReference type="PATRIC" id="fig|1133569.4.peg.210"/>
<dbReference type="Proteomes" id="UP000051576">
    <property type="component" value="Unassembled WGS sequence"/>
</dbReference>
<sequence>MKKLTHNLLTDPEFVSRIKEIMRQDNFLLGIGDIARATGVSQRKLRYWEQRGYIKAAKCADNHQHRKYSYYTMARISLIKSYLDSGFTLKAAVEKTQAHDQAAAAIHKMFKERISGVRRLADGYEFDLGPLKEQPNTHVVAVIKQAEPTSLLLKKDRH</sequence>
<keyword evidence="6" id="KW-1185">Reference proteome</keyword>
<proteinExistence type="predicted"/>
<dbReference type="SUPFAM" id="SSF46955">
    <property type="entry name" value="Putative DNA-binding domain"/>
    <property type="match status" value="1"/>
</dbReference>
<keyword evidence="2" id="KW-0238">DNA-binding</keyword>
<dbReference type="Pfam" id="PF13411">
    <property type="entry name" value="MerR_1"/>
    <property type="match status" value="1"/>
</dbReference>
<keyword evidence="3" id="KW-0804">Transcription</keyword>
<dbReference type="SMART" id="SM00422">
    <property type="entry name" value="HTH_MERR"/>
    <property type="match status" value="1"/>
</dbReference>
<accession>A0A0R2CBI7</accession>
<dbReference type="STRING" id="1133569.FD21_GL000202"/>
<dbReference type="PROSITE" id="PS50937">
    <property type="entry name" value="HTH_MERR_2"/>
    <property type="match status" value="1"/>
</dbReference>
<dbReference type="AlphaFoldDB" id="A0A0R2CBI7"/>
<dbReference type="PANTHER" id="PTHR30204">
    <property type="entry name" value="REDOX-CYCLING DRUG-SENSING TRANSCRIPTIONAL ACTIVATOR SOXR"/>
    <property type="match status" value="1"/>
</dbReference>
<dbReference type="InterPro" id="IPR047057">
    <property type="entry name" value="MerR_fam"/>
</dbReference>
<evidence type="ECO:0000256" key="3">
    <source>
        <dbReference type="ARBA" id="ARBA00023163"/>
    </source>
</evidence>
<gene>
    <name evidence="5" type="ORF">FD21_GL000202</name>
</gene>
<dbReference type="EMBL" id="AYYX01000011">
    <property type="protein sequence ID" value="KRM89153.1"/>
    <property type="molecule type" value="Genomic_DNA"/>
</dbReference>
<organism evidence="5 6">
    <name type="scientific">Liquorilactobacillus vini DSM 20605</name>
    <dbReference type="NCBI Taxonomy" id="1133569"/>
    <lineage>
        <taxon>Bacteria</taxon>
        <taxon>Bacillati</taxon>
        <taxon>Bacillota</taxon>
        <taxon>Bacilli</taxon>
        <taxon>Lactobacillales</taxon>
        <taxon>Lactobacillaceae</taxon>
        <taxon>Liquorilactobacillus</taxon>
    </lineage>
</organism>
<dbReference type="InterPro" id="IPR009061">
    <property type="entry name" value="DNA-bd_dom_put_sf"/>
</dbReference>
<evidence type="ECO:0000259" key="4">
    <source>
        <dbReference type="PROSITE" id="PS50937"/>
    </source>
</evidence>
<evidence type="ECO:0000256" key="1">
    <source>
        <dbReference type="ARBA" id="ARBA00023015"/>
    </source>
</evidence>